<evidence type="ECO:0000256" key="2">
    <source>
        <dbReference type="SAM" id="Phobius"/>
    </source>
</evidence>
<dbReference type="AlphaFoldDB" id="A8QAP7"/>
<dbReference type="CDD" id="cd12087">
    <property type="entry name" value="TM_EGFR-like"/>
    <property type="match status" value="1"/>
</dbReference>
<feature type="region of interest" description="Disordered" evidence="1">
    <location>
        <begin position="1"/>
        <end position="103"/>
    </location>
</feature>
<protein>
    <recommendedName>
        <fullName evidence="5">Mid2 domain-containing protein</fullName>
    </recommendedName>
</protein>
<evidence type="ECO:0000313" key="3">
    <source>
        <dbReference type="EMBL" id="EDP41803.1"/>
    </source>
</evidence>
<feature type="region of interest" description="Disordered" evidence="1">
    <location>
        <begin position="212"/>
        <end position="377"/>
    </location>
</feature>
<dbReference type="KEGG" id="mgl:MGL_3805"/>
<evidence type="ECO:0000256" key="1">
    <source>
        <dbReference type="SAM" id="MobiDB-lite"/>
    </source>
</evidence>
<dbReference type="InParanoid" id="A8QAP7"/>
<dbReference type="RefSeq" id="XP_001729017.1">
    <property type="nucleotide sequence ID" value="XM_001728965.1"/>
</dbReference>
<name>A8QAP7_MALGO</name>
<keyword evidence="2" id="KW-0472">Membrane</keyword>
<keyword evidence="2" id="KW-0812">Transmembrane</keyword>
<accession>A8QAP7</accession>
<feature type="compositionally biased region" description="Low complexity" evidence="1">
    <location>
        <begin position="222"/>
        <end position="239"/>
    </location>
</feature>
<feature type="region of interest" description="Disordered" evidence="1">
    <location>
        <begin position="149"/>
        <end position="182"/>
    </location>
</feature>
<feature type="compositionally biased region" description="Basic residues" evidence="1">
    <location>
        <begin position="312"/>
        <end position="337"/>
    </location>
</feature>
<proteinExistence type="predicted"/>
<reference evidence="3 4" key="1">
    <citation type="journal article" date="2007" name="Proc. Natl. Acad. Sci. U.S.A.">
        <title>Dandruff-associated Malassezia genomes reveal convergent and divergent virulence traits shared with plant and human fungal pathogens.</title>
        <authorList>
            <person name="Xu J."/>
            <person name="Saunders C.W."/>
            <person name="Hu P."/>
            <person name="Grant R.A."/>
            <person name="Boekhout T."/>
            <person name="Kuramae E.E."/>
            <person name="Kronstad J.W."/>
            <person name="Deangelis Y.M."/>
            <person name="Reeder N.L."/>
            <person name="Johnstone K.R."/>
            <person name="Leland M."/>
            <person name="Fieno A.M."/>
            <person name="Begley W.M."/>
            <person name="Sun Y."/>
            <person name="Lacey M.P."/>
            <person name="Chaudhary T."/>
            <person name="Keough T."/>
            <person name="Chu L."/>
            <person name="Sears R."/>
            <person name="Yuan B."/>
            <person name="Dawson T.L.Jr."/>
        </authorList>
    </citation>
    <scope>NUCLEOTIDE SEQUENCE [LARGE SCALE GENOMIC DNA]</scope>
    <source>
        <strain evidence="4">ATCC MYA-4612 / CBS 7966</strain>
    </source>
</reference>
<evidence type="ECO:0008006" key="5">
    <source>
        <dbReference type="Google" id="ProtNLM"/>
    </source>
</evidence>
<dbReference type="STRING" id="425265.A8QAP7"/>
<dbReference type="VEuPathDB" id="FungiDB:MGL_3805"/>
<organism evidence="3 4">
    <name type="scientific">Malassezia globosa (strain ATCC MYA-4612 / CBS 7966)</name>
    <name type="common">Dandruff-associated fungus</name>
    <dbReference type="NCBI Taxonomy" id="425265"/>
    <lineage>
        <taxon>Eukaryota</taxon>
        <taxon>Fungi</taxon>
        <taxon>Dikarya</taxon>
        <taxon>Basidiomycota</taxon>
        <taxon>Ustilaginomycotina</taxon>
        <taxon>Malasseziomycetes</taxon>
        <taxon>Malasseziales</taxon>
        <taxon>Malasseziaceae</taxon>
        <taxon>Malassezia</taxon>
    </lineage>
</organism>
<sequence>MLQGLDPLARQRIMRRHRQKREGVPDWIPTGKNKHTFSSNTKPFTTFEPSPSDTSVSPSNSGENSSKASATPTTLRGSNAHATATSTIPNASSTARLNGSSNAHADDGKPISNGAIAGIVVGGFFGLLFLCLIAYWLLRKCRPRSTKAVARAKNSTPAHQKQQPQPQSPPQHPPFVTHEYYGSQPVSYEPNALYNVEYQYDEFGHPVYISDHQQAQREPRLAEQSQGHQGQQAAAAVAGIHSGNKNNMRVDGSQGKTMTTKKHSPRRRPVPDISTEMDNSNLEHDTSFPSSNDSSEFKDAPEDSMQETVPVRHQHHERHRPREHRERKQHQKHTRRAHYYEEAFEEDEISPSRRTRMRYAQAQAKRSDIDPALVAEL</sequence>
<dbReference type="EMBL" id="AAYY01000015">
    <property type="protein sequence ID" value="EDP41803.1"/>
    <property type="molecule type" value="Genomic_DNA"/>
</dbReference>
<comment type="caution">
    <text evidence="3">The sequence shown here is derived from an EMBL/GenBank/DDBJ whole genome shotgun (WGS) entry which is preliminary data.</text>
</comment>
<feature type="compositionally biased region" description="Basic residues" evidence="1">
    <location>
        <begin position="259"/>
        <end position="268"/>
    </location>
</feature>
<keyword evidence="4" id="KW-1185">Reference proteome</keyword>
<feature type="transmembrane region" description="Helical" evidence="2">
    <location>
        <begin position="115"/>
        <end position="138"/>
    </location>
</feature>
<keyword evidence="2" id="KW-1133">Transmembrane helix</keyword>
<gene>
    <name evidence="3" type="ORF">MGL_3805</name>
</gene>
<feature type="compositionally biased region" description="Low complexity" evidence="1">
    <location>
        <begin position="49"/>
        <end position="69"/>
    </location>
</feature>
<feature type="compositionally biased region" description="Polar residues" evidence="1">
    <location>
        <begin position="36"/>
        <end position="48"/>
    </location>
</feature>
<dbReference type="Proteomes" id="UP000008837">
    <property type="component" value="Unassembled WGS sequence"/>
</dbReference>
<feature type="compositionally biased region" description="Polar residues" evidence="1">
    <location>
        <begin position="70"/>
        <end position="103"/>
    </location>
</feature>
<dbReference type="GeneID" id="5853324"/>
<evidence type="ECO:0000313" key="4">
    <source>
        <dbReference type="Proteomes" id="UP000008837"/>
    </source>
</evidence>